<feature type="domain" description="Myb/SANT-like" evidence="1">
    <location>
        <begin position="1"/>
        <end position="56"/>
    </location>
</feature>
<evidence type="ECO:0000313" key="2">
    <source>
        <dbReference type="EMBL" id="CAF1928330.1"/>
    </source>
</evidence>
<feature type="non-terminal residue" evidence="2">
    <location>
        <position position="1"/>
    </location>
</feature>
<dbReference type="Pfam" id="PF12776">
    <property type="entry name" value="Myb_DNA-bind_3"/>
    <property type="match status" value="1"/>
</dbReference>
<dbReference type="EMBL" id="HG994369">
    <property type="protein sequence ID" value="CAF1928330.1"/>
    <property type="molecule type" value="Genomic_DNA"/>
</dbReference>
<protein>
    <submittedName>
        <fullName evidence="2">(rape) hypothetical protein</fullName>
    </submittedName>
</protein>
<reference evidence="2" key="1">
    <citation type="submission" date="2021-01" db="EMBL/GenBank/DDBJ databases">
        <authorList>
            <consortium name="Genoscope - CEA"/>
            <person name="William W."/>
        </authorList>
    </citation>
    <scope>NUCLEOTIDE SEQUENCE</scope>
</reference>
<dbReference type="InterPro" id="IPR024752">
    <property type="entry name" value="Myb/SANT-like_dom"/>
</dbReference>
<gene>
    <name evidence="2" type="ORF">DARMORV10_C05P25710.1</name>
</gene>
<organism evidence="2">
    <name type="scientific">Brassica napus</name>
    <name type="common">Rape</name>
    <dbReference type="NCBI Taxonomy" id="3708"/>
    <lineage>
        <taxon>Eukaryota</taxon>
        <taxon>Viridiplantae</taxon>
        <taxon>Streptophyta</taxon>
        <taxon>Embryophyta</taxon>
        <taxon>Tracheophyta</taxon>
        <taxon>Spermatophyta</taxon>
        <taxon>Magnoliopsida</taxon>
        <taxon>eudicotyledons</taxon>
        <taxon>Gunneridae</taxon>
        <taxon>Pentapetalae</taxon>
        <taxon>rosids</taxon>
        <taxon>malvids</taxon>
        <taxon>Brassicales</taxon>
        <taxon>Brassicaceae</taxon>
        <taxon>Brassiceae</taxon>
        <taxon>Brassica</taxon>
    </lineage>
</organism>
<dbReference type="Proteomes" id="UP001295469">
    <property type="component" value="Chromosome C05"/>
</dbReference>
<proteinExistence type="predicted"/>
<name>A0A816L5I0_BRANA</name>
<dbReference type="PANTHER" id="PTHR47864">
    <property type="entry name" value="TRANSMEMBRANE PROTEIN"/>
    <property type="match status" value="1"/>
</dbReference>
<dbReference type="AlphaFoldDB" id="A0A816L5I0"/>
<evidence type="ECO:0000259" key="1">
    <source>
        <dbReference type="Pfam" id="PF12776"/>
    </source>
</evidence>
<dbReference type="InterPro" id="IPR055314">
    <property type="entry name" value="At2g29880-like"/>
</dbReference>
<sequence>NQTHGSSKTFSHYINKMKILKTKYLSGDELLRFSFGFGCDSTTKRFMAREEVWTEYIKLQKNCGETFEELDDLNVIFERN</sequence>
<accession>A0A816L5I0</accession>
<dbReference type="PANTHER" id="PTHR47864:SF11">
    <property type="entry name" value="MYB_SANT-LIKE DOMAIN-CONTAINING PROTEIN"/>
    <property type="match status" value="1"/>
</dbReference>